<sequence>MGNHAVRWRGTPHNAAMDLFVRESGPAAAPAVVFLHGAYASGWAWEPIVERVQQYHCLVPDLPHFGKSFELGPFEMGRAATAVAELIGSRVTTGRAHVVGWSLGAQVGVQLLATEPKFVDRAVLCGTFVNTLPFVKFTRRLLALPARNAMYRWMVSRYRTSWQAKVPSAHIDEYLEDVRLITSGQLADVTMAAAGFTLPKGLAKSESPTLFVTGSKELPVVRRLAAALAQQMPNGVDGVAIGMPHDWPTRHPDLFARTVDAWLTDCALPPQIRLPNPCRR</sequence>
<accession>A0ABV4C276</accession>
<dbReference type="Proteomes" id="UP001564760">
    <property type="component" value="Unassembled WGS sequence"/>
</dbReference>
<dbReference type="RefSeq" id="WP_369738991.1">
    <property type="nucleotide sequence ID" value="NZ_JBGEDP010000001.1"/>
</dbReference>
<dbReference type="GO" id="GO:0016787">
    <property type="term" value="F:hydrolase activity"/>
    <property type="evidence" value="ECO:0007669"/>
    <property type="project" value="UniProtKB-KW"/>
</dbReference>
<organism evidence="2 3">
    <name type="scientific">Mycobacterium servetii</name>
    <dbReference type="NCBI Taxonomy" id="3237418"/>
    <lineage>
        <taxon>Bacteria</taxon>
        <taxon>Bacillati</taxon>
        <taxon>Actinomycetota</taxon>
        <taxon>Actinomycetes</taxon>
        <taxon>Mycobacteriales</taxon>
        <taxon>Mycobacteriaceae</taxon>
        <taxon>Mycobacterium</taxon>
    </lineage>
</organism>
<dbReference type="Pfam" id="PF12697">
    <property type="entry name" value="Abhydrolase_6"/>
    <property type="match status" value="1"/>
</dbReference>
<dbReference type="PANTHER" id="PTHR43798">
    <property type="entry name" value="MONOACYLGLYCEROL LIPASE"/>
    <property type="match status" value="1"/>
</dbReference>
<dbReference type="InterPro" id="IPR000073">
    <property type="entry name" value="AB_hydrolase_1"/>
</dbReference>
<dbReference type="InterPro" id="IPR050266">
    <property type="entry name" value="AB_hydrolase_sf"/>
</dbReference>
<dbReference type="PANTHER" id="PTHR43798:SF33">
    <property type="entry name" value="HYDROLASE, PUTATIVE (AFU_ORTHOLOGUE AFUA_2G14860)-RELATED"/>
    <property type="match status" value="1"/>
</dbReference>
<keyword evidence="3" id="KW-1185">Reference proteome</keyword>
<proteinExistence type="predicted"/>
<evidence type="ECO:0000313" key="2">
    <source>
        <dbReference type="EMBL" id="MEY8016634.1"/>
    </source>
</evidence>
<keyword evidence="2" id="KW-0378">Hydrolase</keyword>
<evidence type="ECO:0000259" key="1">
    <source>
        <dbReference type="Pfam" id="PF12697"/>
    </source>
</evidence>
<reference evidence="2 3" key="1">
    <citation type="submission" date="2024-08" db="EMBL/GenBank/DDBJ databases">
        <title>Mycobacterium servetensis sp. nov., a novel rapid-growing mycobacterial species recovered from a human patient in Zaragoza, Spain.</title>
        <authorList>
            <person name="Tristancho-Baro A.I."/>
            <person name="Buenestado-Serrano S."/>
            <person name="Garcia De Viedma D."/>
            <person name="Milagro-Beamonte A."/>
            <person name="Burillo N."/>
            <person name="Sanz S."/>
            <person name="Lopez-Calleja A.I."/>
            <person name="Penas-Utrilla D."/>
            <person name="Guardingo M."/>
            <person name="Garcia M.J."/>
            <person name="Vinuelas-Bayon J."/>
        </authorList>
    </citation>
    <scope>NUCLEOTIDE SEQUENCE [LARGE SCALE GENOMIC DNA]</scope>
    <source>
        <strain evidence="3">HUMS_12744610</strain>
    </source>
</reference>
<name>A0ABV4C276_9MYCO</name>
<feature type="domain" description="AB hydrolase-1" evidence="1">
    <location>
        <begin position="32"/>
        <end position="257"/>
    </location>
</feature>
<protein>
    <submittedName>
        <fullName evidence="2">Alpha/beta fold hydrolase</fullName>
    </submittedName>
</protein>
<evidence type="ECO:0000313" key="3">
    <source>
        <dbReference type="Proteomes" id="UP001564760"/>
    </source>
</evidence>
<dbReference type="EMBL" id="JBGEDP010000001">
    <property type="protein sequence ID" value="MEY8016634.1"/>
    <property type="molecule type" value="Genomic_DNA"/>
</dbReference>
<comment type="caution">
    <text evidence="2">The sequence shown here is derived from an EMBL/GenBank/DDBJ whole genome shotgun (WGS) entry which is preliminary data.</text>
</comment>
<dbReference type="Gene3D" id="3.40.50.1820">
    <property type="entry name" value="alpha/beta hydrolase"/>
    <property type="match status" value="1"/>
</dbReference>
<dbReference type="SUPFAM" id="SSF53474">
    <property type="entry name" value="alpha/beta-Hydrolases"/>
    <property type="match status" value="1"/>
</dbReference>
<gene>
    <name evidence="2" type="ORF">AB8998_17335</name>
</gene>
<dbReference type="InterPro" id="IPR029058">
    <property type="entry name" value="AB_hydrolase_fold"/>
</dbReference>